<dbReference type="InterPro" id="IPR036388">
    <property type="entry name" value="WH-like_DNA-bd_sf"/>
</dbReference>
<dbReference type="InterPro" id="IPR036390">
    <property type="entry name" value="WH_DNA-bd_sf"/>
</dbReference>
<dbReference type="RefSeq" id="WP_104303638.1">
    <property type="nucleotide sequence ID" value="NZ_PSNX01000015.1"/>
</dbReference>
<sequence length="297" mass="32617">MSAILSSLPSPVSRIPAGVRSPTWRGGIVSSDLRLDELASLHAGPWFGALSETLRCAVLARSRVSRVSTGTVLARRCSLAADWIGVIRGAVRLGTVLRDGRPFTLDLVGPGQWFGDIALIDGKPNDLDVVAQVPSTLLMVSQADMRGLMADHAELRDAFMKLNCQRLRHMFRRFEELHTLPLAQRLARQVLRLGRHFGSTQGQELRIDLRISQSDLAAMVGGSRQRVNGALRQLQAMGLVKLGEARLSVLDFTRLQELADADASWWMDLGRRAAPRKTGQAPAEGWAELAHAWPPRV</sequence>
<dbReference type="SUPFAM" id="SSF46785">
    <property type="entry name" value="Winged helix' DNA-binding domain"/>
    <property type="match status" value="1"/>
</dbReference>
<dbReference type="OrthoDB" id="8558412at2"/>
<dbReference type="PROSITE" id="PS50042">
    <property type="entry name" value="CNMP_BINDING_3"/>
    <property type="match status" value="1"/>
</dbReference>
<dbReference type="SMART" id="SM00419">
    <property type="entry name" value="HTH_CRP"/>
    <property type="match status" value="1"/>
</dbReference>
<dbReference type="Gene3D" id="2.60.120.10">
    <property type="entry name" value="Jelly Rolls"/>
    <property type="match status" value="1"/>
</dbReference>
<dbReference type="AlphaFoldDB" id="A0A2S5SRG4"/>
<dbReference type="GO" id="GO:0003677">
    <property type="term" value="F:DNA binding"/>
    <property type="evidence" value="ECO:0007669"/>
    <property type="project" value="UniProtKB-KW"/>
</dbReference>
<dbReference type="InterPro" id="IPR012318">
    <property type="entry name" value="HTH_CRP"/>
</dbReference>
<keyword evidence="1" id="KW-0805">Transcription regulation</keyword>
<keyword evidence="2" id="KW-0238">DNA-binding</keyword>
<dbReference type="Gene3D" id="1.10.10.10">
    <property type="entry name" value="Winged helix-like DNA-binding domain superfamily/Winged helix DNA-binding domain"/>
    <property type="match status" value="1"/>
</dbReference>
<evidence type="ECO:0000256" key="3">
    <source>
        <dbReference type="ARBA" id="ARBA00023163"/>
    </source>
</evidence>
<dbReference type="PANTHER" id="PTHR24567">
    <property type="entry name" value="CRP FAMILY TRANSCRIPTIONAL REGULATORY PROTEIN"/>
    <property type="match status" value="1"/>
</dbReference>
<dbReference type="GO" id="GO:0003700">
    <property type="term" value="F:DNA-binding transcription factor activity"/>
    <property type="evidence" value="ECO:0007669"/>
    <property type="project" value="TreeGrafter"/>
</dbReference>
<comment type="caution">
    <text evidence="6">The sequence shown here is derived from an EMBL/GenBank/DDBJ whole genome shotgun (WGS) entry which is preliminary data.</text>
</comment>
<evidence type="ECO:0000256" key="1">
    <source>
        <dbReference type="ARBA" id="ARBA00023015"/>
    </source>
</evidence>
<dbReference type="InterPro" id="IPR018490">
    <property type="entry name" value="cNMP-bd_dom_sf"/>
</dbReference>
<dbReference type="GO" id="GO:0005829">
    <property type="term" value="C:cytosol"/>
    <property type="evidence" value="ECO:0007669"/>
    <property type="project" value="TreeGrafter"/>
</dbReference>
<dbReference type="InterPro" id="IPR050397">
    <property type="entry name" value="Env_Response_Regulators"/>
</dbReference>
<keyword evidence="7" id="KW-1185">Reference proteome</keyword>
<feature type="domain" description="Cyclic nucleotide-binding" evidence="4">
    <location>
        <begin position="46"/>
        <end position="156"/>
    </location>
</feature>
<dbReference type="Proteomes" id="UP000238605">
    <property type="component" value="Unassembled WGS sequence"/>
</dbReference>
<keyword evidence="3" id="KW-0804">Transcription</keyword>
<dbReference type="PROSITE" id="PS51063">
    <property type="entry name" value="HTH_CRP_2"/>
    <property type="match status" value="1"/>
</dbReference>
<name>A0A2S5SRG4_9BURK</name>
<evidence type="ECO:0000259" key="5">
    <source>
        <dbReference type="PROSITE" id="PS51063"/>
    </source>
</evidence>
<organism evidence="6 7">
    <name type="scientific">Caldimonas caldifontis</name>
    <dbReference type="NCBI Taxonomy" id="1452508"/>
    <lineage>
        <taxon>Bacteria</taxon>
        <taxon>Pseudomonadati</taxon>
        <taxon>Pseudomonadota</taxon>
        <taxon>Betaproteobacteria</taxon>
        <taxon>Burkholderiales</taxon>
        <taxon>Sphaerotilaceae</taxon>
        <taxon>Caldimonas</taxon>
    </lineage>
</organism>
<evidence type="ECO:0000259" key="4">
    <source>
        <dbReference type="PROSITE" id="PS50042"/>
    </source>
</evidence>
<accession>A0A2S5SRG4</accession>
<dbReference type="SMART" id="SM00100">
    <property type="entry name" value="cNMP"/>
    <property type="match status" value="1"/>
</dbReference>
<reference evidence="6 7" key="1">
    <citation type="submission" date="2018-02" db="EMBL/GenBank/DDBJ databases">
        <title>Reclassifiation of [Polyangium] brachysporum DSM 7029 as Guopingzhaonella breviflexa gen. nov., sp. nov., a member of the family Comamonadaceae.</title>
        <authorList>
            <person name="Tang B."/>
        </authorList>
    </citation>
    <scope>NUCLEOTIDE SEQUENCE [LARGE SCALE GENOMIC DNA]</scope>
    <source>
        <strain evidence="6 7">BCRC 80649</strain>
    </source>
</reference>
<dbReference type="SUPFAM" id="SSF51206">
    <property type="entry name" value="cAMP-binding domain-like"/>
    <property type="match status" value="1"/>
</dbReference>
<dbReference type="Pfam" id="PF13545">
    <property type="entry name" value="HTH_Crp_2"/>
    <property type="match status" value="1"/>
</dbReference>
<dbReference type="PANTHER" id="PTHR24567:SF74">
    <property type="entry name" value="HTH-TYPE TRANSCRIPTIONAL REGULATOR ARCR"/>
    <property type="match status" value="1"/>
</dbReference>
<dbReference type="Pfam" id="PF00027">
    <property type="entry name" value="cNMP_binding"/>
    <property type="match status" value="1"/>
</dbReference>
<gene>
    <name evidence="6" type="ORF">C1704_15470</name>
</gene>
<dbReference type="InterPro" id="IPR000595">
    <property type="entry name" value="cNMP-bd_dom"/>
</dbReference>
<evidence type="ECO:0000313" key="7">
    <source>
        <dbReference type="Proteomes" id="UP000238605"/>
    </source>
</evidence>
<dbReference type="InterPro" id="IPR014710">
    <property type="entry name" value="RmlC-like_jellyroll"/>
</dbReference>
<protein>
    <submittedName>
        <fullName evidence="6">Crp/Fnr family transcriptional regulator</fullName>
    </submittedName>
</protein>
<evidence type="ECO:0000256" key="2">
    <source>
        <dbReference type="ARBA" id="ARBA00023125"/>
    </source>
</evidence>
<dbReference type="EMBL" id="PSNX01000015">
    <property type="protein sequence ID" value="PPE65335.1"/>
    <property type="molecule type" value="Genomic_DNA"/>
</dbReference>
<feature type="domain" description="HTH crp-type" evidence="5">
    <location>
        <begin position="180"/>
        <end position="253"/>
    </location>
</feature>
<proteinExistence type="predicted"/>
<dbReference type="CDD" id="cd00038">
    <property type="entry name" value="CAP_ED"/>
    <property type="match status" value="1"/>
</dbReference>
<evidence type="ECO:0000313" key="6">
    <source>
        <dbReference type="EMBL" id="PPE65335.1"/>
    </source>
</evidence>